<accession>W2J591</accession>
<dbReference type="Proteomes" id="UP000053236">
    <property type="component" value="Unassembled WGS sequence"/>
</dbReference>
<evidence type="ECO:0000313" key="2">
    <source>
        <dbReference type="EMBL" id="ETL40773.1"/>
    </source>
</evidence>
<reference evidence="1" key="1">
    <citation type="submission" date="2013-11" db="EMBL/GenBank/DDBJ databases">
        <title>The Genome Sequence of Phytophthora parasitica CJ02B3.</title>
        <authorList>
            <consortium name="The Broad Institute Genomics Platform"/>
            <person name="Russ C."/>
            <person name="Tyler B."/>
            <person name="Panabieres F."/>
            <person name="Shan W."/>
            <person name="Tripathy S."/>
            <person name="Grunwald N."/>
            <person name="Machado M."/>
            <person name="Johnson C.S."/>
            <person name="Arredondo F."/>
            <person name="Hong C."/>
            <person name="Coffey M."/>
            <person name="Young S.K."/>
            <person name="Zeng Q."/>
            <person name="Gargeya S."/>
            <person name="Fitzgerald M."/>
            <person name="Abouelleil A."/>
            <person name="Alvarado L."/>
            <person name="Chapman S.B."/>
            <person name="Gainer-Dewar J."/>
            <person name="Goldberg J."/>
            <person name="Griggs A."/>
            <person name="Gujja S."/>
            <person name="Hansen M."/>
            <person name="Howarth C."/>
            <person name="Imamovic A."/>
            <person name="Ireland A."/>
            <person name="Larimer J."/>
            <person name="McCowan C."/>
            <person name="Murphy C."/>
            <person name="Pearson M."/>
            <person name="Poon T.W."/>
            <person name="Priest M."/>
            <person name="Roberts A."/>
            <person name="Saif S."/>
            <person name="Shea T."/>
            <person name="Sykes S."/>
            <person name="Wortman J."/>
            <person name="Nusbaum C."/>
            <person name="Birren B."/>
        </authorList>
    </citation>
    <scope>NUCLEOTIDE SEQUENCE [LARGE SCALE GENOMIC DNA]</scope>
    <source>
        <strain evidence="1">CJ02B3</strain>
    </source>
</reference>
<evidence type="ECO:0000313" key="1">
    <source>
        <dbReference type="EMBL" id="ETK87357.1"/>
    </source>
</evidence>
<dbReference type="EMBL" id="KI672782">
    <property type="protein sequence ID" value="ETL40773.1"/>
    <property type="molecule type" value="Genomic_DNA"/>
</dbReference>
<evidence type="ECO:0000313" key="3">
    <source>
        <dbReference type="Proteomes" id="UP000053864"/>
    </source>
</evidence>
<proteinExistence type="predicted"/>
<gene>
    <name evidence="1" type="ORF">L915_08187</name>
    <name evidence="2" type="ORF">L916_08110</name>
</gene>
<protein>
    <submittedName>
        <fullName evidence="2">Uncharacterized protein</fullName>
    </submittedName>
</protein>
<reference evidence="2 3" key="2">
    <citation type="submission" date="2013-11" db="EMBL/GenBank/DDBJ databases">
        <title>The Genome Sequence of Phytophthora parasitica CJ05E6.</title>
        <authorList>
            <consortium name="The Broad Institute Genomics Platform"/>
            <person name="Russ C."/>
            <person name="Tyler B."/>
            <person name="Panabieres F."/>
            <person name="Shan W."/>
            <person name="Tripathy S."/>
            <person name="Grunwald N."/>
            <person name="Machado M."/>
            <person name="Johnson C.S."/>
            <person name="Arredondo F."/>
            <person name="Hong C."/>
            <person name="Coffey M."/>
            <person name="Young S.K."/>
            <person name="Zeng Q."/>
            <person name="Gargeya S."/>
            <person name="Fitzgerald M."/>
            <person name="Abouelleil A."/>
            <person name="Alvarado L."/>
            <person name="Chapman S.B."/>
            <person name="Gainer-Dewar J."/>
            <person name="Goldberg J."/>
            <person name="Griggs A."/>
            <person name="Gujja S."/>
            <person name="Hansen M."/>
            <person name="Howarth C."/>
            <person name="Imamovic A."/>
            <person name="Ireland A."/>
            <person name="Larimer J."/>
            <person name="McCowan C."/>
            <person name="Murphy C."/>
            <person name="Pearson M."/>
            <person name="Poon T.W."/>
            <person name="Priest M."/>
            <person name="Roberts A."/>
            <person name="Saif S."/>
            <person name="Shea T."/>
            <person name="Sykes S."/>
            <person name="Wortman J."/>
            <person name="Nusbaum C."/>
            <person name="Birren B."/>
        </authorList>
    </citation>
    <scope>NUCLEOTIDE SEQUENCE [LARGE SCALE GENOMIC DNA]</scope>
    <source>
        <strain evidence="2 3">CJ05E6</strain>
    </source>
</reference>
<dbReference type="AlphaFoldDB" id="W2J591"/>
<sequence length="80" mass="8718">MAPECPAIAGCVQLAPPEFTHHFNLGQFHLIWIDTPPHSKLGRIDYGQVSSNSDSMTLISCGDPFREIHAIVEVNCLAAT</sequence>
<dbReference type="Proteomes" id="UP000053864">
    <property type="component" value="Unassembled WGS sequence"/>
</dbReference>
<organism evidence="2 3">
    <name type="scientific">Phytophthora nicotianae</name>
    <name type="common">Potato buckeye rot agent</name>
    <name type="synonym">Phytophthora parasitica</name>
    <dbReference type="NCBI Taxonomy" id="4792"/>
    <lineage>
        <taxon>Eukaryota</taxon>
        <taxon>Sar</taxon>
        <taxon>Stramenopiles</taxon>
        <taxon>Oomycota</taxon>
        <taxon>Peronosporomycetes</taxon>
        <taxon>Peronosporales</taxon>
        <taxon>Peronosporaceae</taxon>
        <taxon>Phytophthora</taxon>
    </lineage>
</organism>
<dbReference type="EMBL" id="KI686156">
    <property type="protein sequence ID" value="ETK87357.1"/>
    <property type="molecule type" value="Genomic_DNA"/>
</dbReference>
<name>W2J591_PHYNI</name>